<dbReference type="InterPro" id="IPR018003">
    <property type="entry name" value="Insecticidal_toxin/plasmid_vir"/>
</dbReference>
<evidence type="ECO:0000313" key="4">
    <source>
        <dbReference type="Proteomes" id="UP000238045"/>
    </source>
</evidence>
<sequence length="935" mass="105249">MDMDADSSPLLAQLINHSDPPATGRYAFMDALQRLAITSVFDIIALSENEFAEQLAQYNDDDAHQIYRKALSAAAQLEALFREQQVSSASPSQRRRRATAPQNNATDAKYNRLFEENWQHYCASDSIAAIDSPVAYLRALYLFALQLERNARGETAIRLVKRRPDLKNLHIDKSSVSTPVPMLTIINQTLLEHIGAKDHSHACRVLSEARYPPSLPFHFPHHQCLLGLIEHNTALGALNYRISRALPVNAATASSYGQVAGPNDDVQCLLSGLSPAQQTVLTIGPVTQPAEFYREYYQWELPPDGKGPERISDFLHRTQIDAMQLQELLAQQTHQPRLSPNCQQDNGLTYGACYINGQANPVISLNSVHLLDVSLERFDRLQRMIRLQRWFNIPFAQLDTLVISAMRCEGAANPALRLNHNTLRALGVYRFLNQHYGLHAEEFAALLHQLPVHATEGRVPLFDQVFNPIGSALPPLKLDAGDFDALTRQQLCAGLSLQDTEDSLQRLIRNHPSPVRTLAIVSTLYRRARIARLFGLSVMACEELLLLLGKTAYHRQLLNPTLRQRAQDPVDLLDLLMHLEWASRWLRGHGGNLALLRHQLLLEPIGHDPVVARLTHTFLSHPKPPLSDLLSGLELPQQSDSEQSQWPAIEWTSIVNHAIQLCRTGRPMEIALDHALTRLKLSVHPDRAASVIDSAKQALRSLLHSLSADLRRLHSELINIVNIAADSAPALKKYDHPEYLFRLYVPLLARTASAQAIAHLLLLLPNAADFLRLPVSQVALHQFLINPHWLSDTYNLNSLLELNLHTLYLMQQFKHCTTLYNVTEEQLLDYFKYASDDAATEHHIRLAHLLGWSATQIQVLSRWYSPPRITCVDRLEWVLRCRQACTDTGLSADLLLQTCQLHNRSPFEHWQAVGNAMTGTPQRSTSVVSPDLLKD</sequence>
<name>A0A2S9EZY4_9PSED</name>
<evidence type="ECO:0000256" key="1">
    <source>
        <dbReference type="ARBA" id="ARBA00023026"/>
    </source>
</evidence>
<keyword evidence="4" id="KW-1185">Reference proteome</keyword>
<dbReference type="AlphaFoldDB" id="A0A2S9EZY4"/>
<feature type="region of interest" description="Disordered" evidence="2">
    <location>
        <begin position="85"/>
        <end position="104"/>
    </location>
</feature>
<reference evidence="3 4" key="1">
    <citation type="submission" date="2017-09" db="EMBL/GenBank/DDBJ databases">
        <title>Genomic, metabolic, and phenotypic characteristics of bacterial isolates from the natural microbiome of the model nematode Caenorhabditis elegans.</title>
        <authorList>
            <person name="Zimmermann J."/>
            <person name="Obeng N."/>
            <person name="Yang W."/>
            <person name="Obeng O."/>
            <person name="Kissoyan K."/>
            <person name="Pees B."/>
            <person name="Dirksen P."/>
            <person name="Hoppner M."/>
            <person name="Franke A."/>
            <person name="Rosenstiel P."/>
            <person name="Leippe M."/>
            <person name="Dierking K."/>
            <person name="Kaleta C."/>
            <person name="Schulenburg H."/>
        </authorList>
    </citation>
    <scope>NUCLEOTIDE SEQUENCE [LARGE SCALE GENOMIC DNA]</scope>
    <source>
        <strain evidence="3 4">MYb117</strain>
    </source>
</reference>
<dbReference type="Proteomes" id="UP000238045">
    <property type="component" value="Unassembled WGS sequence"/>
</dbReference>
<evidence type="ECO:0000256" key="2">
    <source>
        <dbReference type="SAM" id="MobiDB-lite"/>
    </source>
</evidence>
<proteinExistence type="predicted"/>
<gene>
    <name evidence="3" type="ORF">CQZ99_01240</name>
</gene>
<protein>
    <submittedName>
        <fullName evidence="3">Insecticidal toxin complex protein TcaA2</fullName>
    </submittedName>
</protein>
<dbReference type="EMBL" id="PCQL01000001">
    <property type="protein sequence ID" value="PRC23035.1"/>
    <property type="molecule type" value="Genomic_DNA"/>
</dbReference>
<accession>A0A2S9EZY4</accession>
<comment type="caution">
    <text evidence="3">The sequence shown here is derived from an EMBL/GenBank/DDBJ whole genome shotgun (WGS) entry which is preliminary data.</text>
</comment>
<keyword evidence="1" id="KW-0843">Virulence</keyword>
<dbReference type="Pfam" id="PF03538">
    <property type="entry name" value="VRP1"/>
    <property type="match status" value="1"/>
</dbReference>
<evidence type="ECO:0000313" key="3">
    <source>
        <dbReference type="EMBL" id="PRC23035.1"/>
    </source>
</evidence>
<organism evidence="3 4">
    <name type="scientific">Pseudomonas poae</name>
    <dbReference type="NCBI Taxonomy" id="200451"/>
    <lineage>
        <taxon>Bacteria</taxon>
        <taxon>Pseudomonadati</taxon>
        <taxon>Pseudomonadota</taxon>
        <taxon>Gammaproteobacteria</taxon>
        <taxon>Pseudomonadales</taxon>
        <taxon>Pseudomonadaceae</taxon>
        <taxon>Pseudomonas</taxon>
    </lineage>
</organism>